<dbReference type="SMART" id="SM00274">
    <property type="entry name" value="FOLN"/>
    <property type="match status" value="4"/>
</dbReference>
<evidence type="ECO:0000313" key="7">
    <source>
        <dbReference type="Proteomes" id="UP000192223"/>
    </source>
</evidence>
<evidence type="ECO:0000256" key="3">
    <source>
        <dbReference type="ARBA" id="ARBA00022737"/>
    </source>
</evidence>
<dbReference type="SMART" id="SM00181">
    <property type="entry name" value="EGF"/>
    <property type="match status" value="24"/>
</dbReference>
<dbReference type="FunFam" id="2.10.25.10:FF:000038">
    <property type="entry name" value="Fibrillin 2"/>
    <property type="match status" value="10"/>
</dbReference>
<dbReference type="InterPro" id="IPR049883">
    <property type="entry name" value="NOTCH1_EGF-like"/>
</dbReference>
<dbReference type="InterPro" id="IPR024731">
    <property type="entry name" value="NELL2-like_EGF"/>
</dbReference>
<feature type="domain" description="EGF-like" evidence="6">
    <location>
        <begin position="4"/>
        <end position="44"/>
    </location>
</feature>
<dbReference type="Gene3D" id="2.10.25.10">
    <property type="entry name" value="Laminin"/>
    <property type="match status" value="16"/>
</dbReference>
<dbReference type="SUPFAM" id="SSF57196">
    <property type="entry name" value="EGF/Laminin"/>
    <property type="match status" value="7"/>
</dbReference>
<dbReference type="InParanoid" id="A0A7F5RJX8"/>
<dbReference type="PANTHER" id="PTHR22963">
    <property type="entry name" value="ENDOGLIN-RELATED"/>
    <property type="match status" value="1"/>
</dbReference>
<feature type="domain" description="EGF-like" evidence="6">
    <location>
        <begin position="884"/>
        <end position="924"/>
    </location>
</feature>
<dbReference type="SMART" id="SM00289">
    <property type="entry name" value="WR1"/>
    <property type="match status" value="5"/>
</dbReference>
<feature type="domain" description="EGF-like" evidence="6">
    <location>
        <begin position="127"/>
        <end position="163"/>
    </location>
</feature>
<feature type="domain" description="EGF-like" evidence="6">
    <location>
        <begin position="248"/>
        <end position="291"/>
    </location>
</feature>
<dbReference type="PROSITE" id="PS01186">
    <property type="entry name" value="EGF_2"/>
    <property type="match status" value="10"/>
</dbReference>
<dbReference type="PROSITE" id="PS00010">
    <property type="entry name" value="ASX_HYDROXYL"/>
    <property type="match status" value="13"/>
</dbReference>
<dbReference type="InterPro" id="IPR018097">
    <property type="entry name" value="EGF_Ca-bd_CS"/>
</dbReference>
<dbReference type="PANTHER" id="PTHR22963:SF39">
    <property type="entry name" value="DUMPY"/>
    <property type="match status" value="1"/>
</dbReference>
<feature type="domain" description="EGF-like" evidence="6">
    <location>
        <begin position="331"/>
        <end position="371"/>
    </location>
</feature>
<feature type="domain" description="EGF-like" evidence="6">
    <location>
        <begin position="572"/>
        <end position="612"/>
    </location>
</feature>
<feature type="domain" description="EGF-like" evidence="6">
    <location>
        <begin position="208"/>
        <end position="247"/>
    </location>
</feature>
<organism evidence="7 8">
    <name type="scientific">Agrilus planipennis</name>
    <name type="common">Emerald ash borer</name>
    <name type="synonym">Agrilus marcopoli</name>
    <dbReference type="NCBI Taxonomy" id="224129"/>
    <lineage>
        <taxon>Eukaryota</taxon>
        <taxon>Metazoa</taxon>
        <taxon>Ecdysozoa</taxon>
        <taxon>Arthropoda</taxon>
        <taxon>Hexapoda</taxon>
        <taxon>Insecta</taxon>
        <taxon>Pterygota</taxon>
        <taxon>Neoptera</taxon>
        <taxon>Endopterygota</taxon>
        <taxon>Coleoptera</taxon>
        <taxon>Polyphaga</taxon>
        <taxon>Elateriformia</taxon>
        <taxon>Buprestoidea</taxon>
        <taxon>Buprestidae</taxon>
        <taxon>Agrilinae</taxon>
        <taxon>Agrilus</taxon>
    </lineage>
</organism>
<dbReference type="AlphaFoldDB" id="A0A7F5RJX8"/>
<dbReference type="InterPro" id="IPR000742">
    <property type="entry name" value="EGF"/>
</dbReference>
<keyword evidence="3" id="KW-0677">Repeat</keyword>
<keyword evidence="4" id="KW-1015">Disulfide bond</keyword>
<protein>
    <submittedName>
        <fullName evidence="8">Neurogenic locus notch homolog protein 2-like</fullName>
    </submittedName>
</protein>
<dbReference type="Proteomes" id="UP000192223">
    <property type="component" value="Unplaced"/>
</dbReference>
<dbReference type="InterPro" id="IPR009030">
    <property type="entry name" value="Growth_fac_rcpt_cys_sf"/>
</dbReference>
<dbReference type="PROSITE" id="PS50026">
    <property type="entry name" value="EGF_3"/>
    <property type="match status" value="14"/>
</dbReference>
<dbReference type="GO" id="GO:0005509">
    <property type="term" value="F:calcium ion binding"/>
    <property type="evidence" value="ECO:0007669"/>
    <property type="project" value="InterPro"/>
</dbReference>
<keyword evidence="7" id="KW-1185">Reference proteome</keyword>
<gene>
    <name evidence="8" type="primary">LOC112906388</name>
</gene>
<feature type="domain" description="EGF-like" evidence="6">
    <location>
        <begin position="413"/>
        <end position="457"/>
    </location>
</feature>
<evidence type="ECO:0000259" key="6">
    <source>
        <dbReference type="PROSITE" id="PS50026"/>
    </source>
</evidence>
<dbReference type="FunFam" id="2.10.25.10:FF:000031">
    <property type="entry name" value="neurogenic locus notch homolog protein 3"/>
    <property type="match status" value="2"/>
</dbReference>
<dbReference type="SMART" id="SM00179">
    <property type="entry name" value="EGF_CA"/>
    <property type="match status" value="14"/>
</dbReference>
<feature type="domain" description="EGF-like" evidence="6">
    <location>
        <begin position="167"/>
        <end position="207"/>
    </location>
</feature>
<feature type="domain" description="EGF-like" evidence="6">
    <location>
        <begin position="458"/>
        <end position="500"/>
    </location>
</feature>
<evidence type="ECO:0000256" key="2">
    <source>
        <dbReference type="ARBA" id="ARBA00022729"/>
    </source>
</evidence>
<dbReference type="InterPro" id="IPR000152">
    <property type="entry name" value="EGF-type_Asp/Asn_hydroxyl_site"/>
</dbReference>
<evidence type="ECO:0000256" key="1">
    <source>
        <dbReference type="ARBA" id="ARBA00022536"/>
    </source>
</evidence>
<comment type="caution">
    <text evidence="5">Lacks conserved residue(s) required for the propagation of feature annotation.</text>
</comment>
<evidence type="ECO:0000256" key="5">
    <source>
        <dbReference type="PROSITE-ProRule" id="PRU00076"/>
    </source>
</evidence>
<dbReference type="InterPro" id="IPR001881">
    <property type="entry name" value="EGF-like_Ca-bd_dom"/>
</dbReference>
<dbReference type="OrthoDB" id="4405280at2759"/>
<dbReference type="SUPFAM" id="SSF57184">
    <property type="entry name" value="Growth factor receptor domain"/>
    <property type="match status" value="4"/>
</dbReference>
<reference evidence="8" key="1">
    <citation type="submission" date="2025-08" db="UniProtKB">
        <authorList>
            <consortium name="RefSeq"/>
        </authorList>
    </citation>
    <scope>IDENTIFICATION</scope>
    <source>
        <tissue evidence="8">Entire body</tissue>
    </source>
</reference>
<feature type="domain" description="EGF-like" evidence="6">
    <location>
        <begin position="87"/>
        <end position="126"/>
    </location>
</feature>
<dbReference type="Pfam" id="PF12947">
    <property type="entry name" value="EGF_3"/>
    <property type="match status" value="3"/>
</dbReference>
<feature type="domain" description="EGF-like" evidence="6">
    <location>
        <begin position="660"/>
        <end position="702"/>
    </location>
</feature>
<evidence type="ECO:0000256" key="4">
    <source>
        <dbReference type="ARBA" id="ARBA00023157"/>
    </source>
</evidence>
<evidence type="ECO:0000313" key="8">
    <source>
        <dbReference type="RefSeq" id="XP_025836180.1"/>
    </source>
</evidence>
<proteinExistence type="predicted"/>
<dbReference type="FunFam" id="2.10.25.10:FF:000686">
    <property type="entry name" value="Dumpy, isoform Z"/>
    <property type="match status" value="1"/>
</dbReference>
<dbReference type="InterPro" id="IPR003645">
    <property type="entry name" value="Fol_N"/>
</dbReference>
<dbReference type="RefSeq" id="XP_025836180.1">
    <property type="nucleotide sequence ID" value="XM_025980395.1"/>
</dbReference>
<keyword evidence="2" id="KW-0732">Signal</keyword>
<sequence>MATDINECAQPGACGANALCQNYPGNYTCVCPEGFTGNPRTGCFDVDECSNQRACGPGAICSNLIGGKQCSCPPGYDGDAYITGCRDVNECLQNPCGYNALCTNLDGSFQCTCPPGFFGDPHVGCSDINECESSPCASNAKCVNTNGSYKCLCPDGYTGKATEECVDINECGSLGSCGINAKCINMPGTYKCICPEGFTGEGKQFCENINECESNPCGENAVCRDTVGSYTCTCKEDYTGDPFKKCTDIDECVALEKPCGAHAICENAQPGYNCICPQGFQASPSPKIACEQRDVSVLCESNYDCTNNAECIDHQCFCQKGFTPQGAVCVDVNECESEPCGKFAICTNTLGSFHCECENGYVGAPPRMQCKAPCDNVQCGNHAYCKPEGQEAYCMCEDGWTFNPSDISAGCIDIDECDKNIGPNGRCGTNSVCTNTPGSFSCTCRQGFSGNPLIKCQDINECIRPNTCGQGAVCKNIPGSFKCECPEGTVPDPDPFTRCNEIVTCKSKADCPGNAVCEFQKCVCPEPNTGNDCRHPCEFLSCEPNQKCMLINQIAKCMCESGYKETERGCVDINECENNPCQIGAICKNEPGGFTCQCPGGTSGDAYRTGCSKIIHPFSCSAAKPCPAGEQCIKDGALGGSVCICVQGFVRDEKTGRCRDVDECTELNRPTCGPNAICKNLPGSYDCQCPPGFNGNPFLECNECNSPECRCQAPYKLVDGNCVLAGCSKDEKCPHGAECITITGGVSYCACPKGFRTRSDGSCEDVNECTETKSCGYGAECINSIGSYKCICPTGYSGDPYKGICSPAQKQCSLDSDCSPNEKCIQPGECVCPVPFFTDPNDNSCNSPCERYPCGLNADCIPSDPPKCVCKPGFKADASRGCVDVDECIDEPCAYAAHCLNERGGYKCICPHGMTGDPYKSGCILDLPGQPKTECATDRDCADVLKCTDGSCVNPCYSKDCGPQSYCEAKGHAAHCQCADGFKKNSRGKCVSLCDRVLCADGAQCIVTSSGPTCKCLEGSIGNPFPGGKCTTDICSPKNPCPEPSVCVSGRCKQKCEDVICGVGAHCDQGSNKCVCNLNFIGNPNILCMPPITAPGFI</sequence>
<accession>A0A7F5RJX8</accession>
<feature type="domain" description="EGF-like" evidence="6">
    <location>
        <begin position="45"/>
        <end position="86"/>
    </location>
</feature>
<name>A0A7F5RJX8_AGRPL</name>
<dbReference type="CDD" id="cd00054">
    <property type="entry name" value="EGF_CA"/>
    <property type="match status" value="11"/>
</dbReference>
<dbReference type="GeneID" id="112906388"/>
<dbReference type="PROSITE" id="PS01187">
    <property type="entry name" value="EGF_CA"/>
    <property type="match status" value="6"/>
</dbReference>
<feature type="domain" description="EGF-like" evidence="6">
    <location>
        <begin position="765"/>
        <end position="806"/>
    </location>
</feature>
<dbReference type="InterPro" id="IPR006150">
    <property type="entry name" value="Cys_repeat_1"/>
</dbReference>
<keyword evidence="1 5" id="KW-0245">EGF-like domain</keyword>
<dbReference type="KEGG" id="apln:112906388"/>
<dbReference type="Pfam" id="PF07645">
    <property type="entry name" value="EGF_CA"/>
    <property type="match status" value="11"/>
</dbReference>